<evidence type="ECO:0000256" key="7">
    <source>
        <dbReference type="SAM" id="Coils"/>
    </source>
</evidence>
<evidence type="ECO:0000256" key="2">
    <source>
        <dbReference type="ARBA" id="ARBA00022490"/>
    </source>
</evidence>
<keyword evidence="2" id="KW-0963">Cytoplasm</keyword>
<sequence>MEQILNFEEYLGNVTQCLEKLGDENISLNESLELYKNGMENLQKAQKMLESAQVQCENLKMQYTKES</sequence>
<dbReference type="RefSeq" id="WP_221531385.1">
    <property type="nucleotide sequence ID" value="NZ_JAIGYP010000001.1"/>
</dbReference>
<protein>
    <recommendedName>
        <fullName evidence="6">Exodeoxyribonuclease VII small subunit</fullName>
        <ecNumber evidence="6">3.1.11.6</ecNumber>
    </recommendedName>
</protein>
<evidence type="ECO:0000313" key="9">
    <source>
        <dbReference type="Proteomes" id="UP000700059"/>
    </source>
</evidence>
<organism evidence="8 9">
    <name type="scientific">Helicobacter turcicus</name>
    <dbReference type="NCBI Taxonomy" id="2867412"/>
    <lineage>
        <taxon>Bacteria</taxon>
        <taxon>Pseudomonadati</taxon>
        <taxon>Campylobacterota</taxon>
        <taxon>Epsilonproteobacteria</taxon>
        <taxon>Campylobacterales</taxon>
        <taxon>Helicobacteraceae</taxon>
        <taxon>Helicobacter</taxon>
    </lineage>
</organism>
<evidence type="ECO:0000256" key="3">
    <source>
        <dbReference type="ARBA" id="ARBA00022722"/>
    </source>
</evidence>
<dbReference type="Pfam" id="PF02609">
    <property type="entry name" value="Exonuc_VII_S"/>
    <property type="match status" value="1"/>
</dbReference>
<dbReference type="EMBL" id="JAIGYQ010000001">
    <property type="protein sequence ID" value="MBX7490134.1"/>
    <property type="molecule type" value="Genomic_DNA"/>
</dbReference>
<evidence type="ECO:0000256" key="4">
    <source>
        <dbReference type="ARBA" id="ARBA00022801"/>
    </source>
</evidence>
<dbReference type="GO" id="GO:0008855">
    <property type="term" value="F:exodeoxyribonuclease VII activity"/>
    <property type="evidence" value="ECO:0007669"/>
    <property type="project" value="UniProtKB-EC"/>
</dbReference>
<comment type="caution">
    <text evidence="8">The sequence shown here is derived from an EMBL/GenBank/DDBJ whole genome shotgun (WGS) entry which is preliminary data.</text>
</comment>
<dbReference type="Proteomes" id="UP000700059">
    <property type="component" value="Unassembled WGS sequence"/>
</dbReference>
<gene>
    <name evidence="8" type="primary">xseB</name>
    <name evidence="8" type="ORF">K4G57_01395</name>
</gene>
<dbReference type="InterPro" id="IPR003761">
    <property type="entry name" value="Exonuc_VII_S"/>
</dbReference>
<evidence type="ECO:0000256" key="5">
    <source>
        <dbReference type="ARBA" id="ARBA00022839"/>
    </source>
</evidence>
<reference evidence="8 9" key="1">
    <citation type="submission" date="2021-08" db="EMBL/GenBank/DDBJ databases">
        <title>Helicobacter spp. isolated from feces of Anatolian Ground Squirrel (Spermophilus xanthoprymnus) in Turkey.</title>
        <authorList>
            <person name="Aydin F."/>
            <person name="Abay S."/>
            <person name="Kayman T."/>
            <person name="Karakaya E."/>
            <person name="Saticioglu I.B."/>
        </authorList>
    </citation>
    <scope>NUCLEOTIDE SEQUENCE [LARGE SCALE GENOMIC DNA]</scope>
    <source>
        <strain evidence="8 9">Faydin-H70</strain>
    </source>
</reference>
<name>A0ABS7JL62_9HELI</name>
<keyword evidence="5" id="KW-0269">Exonuclease</keyword>
<evidence type="ECO:0000256" key="6">
    <source>
        <dbReference type="NCBIfam" id="TIGR01280"/>
    </source>
</evidence>
<proteinExistence type="inferred from homology"/>
<feature type="coiled-coil region" evidence="7">
    <location>
        <begin position="32"/>
        <end position="62"/>
    </location>
</feature>
<evidence type="ECO:0000256" key="1">
    <source>
        <dbReference type="ARBA" id="ARBA00009998"/>
    </source>
</evidence>
<keyword evidence="7" id="KW-0175">Coiled coil</keyword>
<accession>A0ABS7JL62</accession>
<keyword evidence="9" id="KW-1185">Reference proteome</keyword>
<keyword evidence="3" id="KW-0540">Nuclease</keyword>
<dbReference type="SUPFAM" id="SSF116842">
    <property type="entry name" value="XseB-like"/>
    <property type="match status" value="1"/>
</dbReference>
<dbReference type="Gene3D" id="1.10.287.1040">
    <property type="entry name" value="Exonuclease VII, small subunit"/>
    <property type="match status" value="1"/>
</dbReference>
<evidence type="ECO:0000313" key="8">
    <source>
        <dbReference type="EMBL" id="MBX7490134.1"/>
    </source>
</evidence>
<keyword evidence="4 8" id="KW-0378">Hydrolase</keyword>
<comment type="similarity">
    <text evidence="1">Belongs to the XseB family.</text>
</comment>
<dbReference type="InterPro" id="IPR037004">
    <property type="entry name" value="Exonuc_VII_ssu_sf"/>
</dbReference>
<dbReference type="EC" id="3.1.11.6" evidence="6"/>
<dbReference type="NCBIfam" id="TIGR01280">
    <property type="entry name" value="xseB"/>
    <property type="match status" value="1"/>
</dbReference>